<feature type="repeat" description="ANK" evidence="3">
    <location>
        <begin position="1019"/>
        <end position="1051"/>
    </location>
</feature>
<gene>
    <name evidence="7" type="ORF">TWF506_007850</name>
</gene>
<sequence>MAPLGLLTAVVSVIRVCGSASLRAFIGRAQESSGVAEIEVLSCTSATTGELFNARGGIARVFGTPQILEVVVTKPNDPDKPEFEVKTLQKAESWAEVKPGQGRVLGVNKQWTAESNEESEALLESLECQPNHRSPNLSLNVGIARIPQVVTYLAATFGMVLQTGVLIFAILTTHPKFVHQFTDSEESGSRPSYGLPFTLTGTILVCTGMFFCAYIIEQCTEEVVYKRSKKQPSKVYWVQPGNQKIGDQVFDSFIRESDEYENLPRYIISTRSHKKSNRPILLGIALISSLVGFVLQFVGLRALHSSVIFAQLGATLLMSIIRAMLRMKRSDDASNTVFSKAPKENRDQPSMNPEPGIELETTNSEKIDPEMIEPWREKPEVLHGHELDLLAMKICKVDMVFLGAAEGAKIVFGIDWTETQKVHLNRCAELANIEYHNLEPSTHNLLKSEPGPVLEFVPEIVPELLSQPELEPVTDQEPDSEPESKESESESESELKMEGVPALRPQVLLAVREISLEGPQDDALLDVRRQLAQLAKWPNFEVRNVASSLKSAIDGTLEVISPTINALSGKNECFWPVFARSITFEIPRKQETKNIKMKLTKSEGTSLWQADREELEALVGLWALSIHRGNCLEGKELQKARGLIDHLPNGPNPRPRPHKFYEESVRLLFTLDGGNDTSTTAEQRISSAKRWCNIWVTRRSRVTEKFRYIPDEDKREPLYGNNWAGTHVFGYSKGRGTFPGHSLVAQISNNSLFDSSSIRLCAHDIFCFFLEALVRAIDGIDIGGITEVRPIVNQEDIVLFQNTIVEGIADLFQSSGLGTREDAYLCIFPVLLKTNKMPSASGIVTAVIDRAEAYRSQGQWSKAFEILEWLCYDYLQPTPYKAANLQLNSPCAETSLGDLCYAAIREKDDDVIRLGFESIRRMLQSDIDPRFSRQYGQIGLQICKDHDSLVFQRYRSLLQNACTNLKSFVEIYGDLELQNPNRLACWAERGQTAVIRYILGQGANSADVLNGIYDREHRKGRTAIHYAVDDENIEMVRVLLNAGVSIEVWDRRGMSPSYIAADNGHSKILEMLIRYDLNAVRITAINLHRHFGGFSLLMAAVAGDHIKCVEQILKALPLSVNLRSHNGDNALGVACRDSRENSAAVISTLLEHGCDARNQNRDGGTALHIAVERAFELAVSLILSSGAVIDINAQNSEGDTSLHLAMSSGSKDIVKLLVKAGANPTIRNKTGDTALLTAIKAGLPSSHENVEALFCSGIWIFGGKFDESISEAFVAAAFQNHSEIVEFFLENTYDTNLTYSASFFKKALQDCEHGNNVVESAMILKQLGRSVKWGNIRESKDPNKAPQLPTCLVAADEGSTELLSLNQDGYVVYYNSKDRDGKTALHFASAYGILWLISELVQKGASPLACDDFQRVSLHYIGDWMPIETSEDEISSMLELLCGGVPGRRIFDYHDKEKQTPLYRVIDRYWRGDSVRDRGYNRSQERLAKRLLEMGANPNGLKGGPCPLEAATRLNKVEMVQLLLKEYRADVNYRLEGFPTLLHQVVADTWVDIRIMGILLEYKADVNATLENRVTPLTYAFSIWHHTDTESSYEDFTGSKKLFEKIESLLSYGAHVTEINYCHKCALGEGLLGEFIDDLLSPQKSDLVCRTDEKLPRIIKLLLAAWKNKNPEKVKEDAMKELGGKVVWSGGGVWEDYEGINFCALGILPKSLFETSSEIEPPDQNIEGNP</sequence>
<dbReference type="SMART" id="SM00248">
    <property type="entry name" value="ANK"/>
    <property type="match status" value="14"/>
</dbReference>
<feature type="repeat" description="ANK" evidence="3">
    <location>
        <begin position="1197"/>
        <end position="1229"/>
    </location>
</feature>
<feature type="transmembrane region" description="Helical" evidence="5">
    <location>
        <begin position="280"/>
        <end position="300"/>
    </location>
</feature>
<dbReference type="PANTHER" id="PTHR24161:SF121">
    <property type="entry name" value="M-PHASE PHOSPHOPROTEIN 8"/>
    <property type="match status" value="1"/>
</dbReference>
<keyword evidence="8" id="KW-1185">Reference proteome</keyword>
<comment type="caution">
    <text evidence="7">The sequence shown here is derived from an EMBL/GenBank/DDBJ whole genome shotgun (WGS) entry which is preliminary data.</text>
</comment>
<feature type="chain" id="PRO_5042855857" description="Ankyrin repeat protein" evidence="6">
    <location>
        <begin position="20"/>
        <end position="1730"/>
    </location>
</feature>
<reference evidence="7 8" key="1">
    <citation type="submission" date="2019-10" db="EMBL/GenBank/DDBJ databases">
        <authorList>
            <person name="Palmer J.M."/>
        </authorList>
    </citation>
    <scope>NUCLEOTIDE SEQUENCE [LARGE SCALE GENOMIC DNA]</scope>
    <source>
        <strain evidence="7 8">TWF506</strain>
    </source>
</reference>
<keyword evidence="5" id="KW-0812">Transmembrane</keyword>
<accession>A0AAN8RZY2</accession>
<keyword evidence="1" id="KW-0677">Repeat</keyword>
<dbReference type="Proteomes" id="UP001307849">
    <property type="component" value="Unassembled WGS sequence"/>
</dbReference>
<feature type="repeat" description="ANK" evidence="3">
    <location>
        <begin position="1380"/>
        <end position="1412"/>
    </location>
</feature>
<feature type="repeat" description="ANK" evidence="3">
    <location>
        <begin position="1126"/>
        <end position="1161"/>
    </location>
</feature>
<dbReference type="EMBL" id="JAVHJM010000004">
    <property type="protein sequence ID" value="KAK6515517.1"/>
    <property type="molecule type" value="Genomic_DNA"/>
</dbReference>
<feature type="repeat" description="ANK" evidence="3">
    <location>
        <begin position="1162"/>
        <end position="1194"/>
    </location>
</feature>
<dbReference type="PROSITE" id="PS50297">
    <property type="entry name" value="ANK_REP_REGION"/>
    <property type="match status" value="4"/>
</dbReference>
<evidence type="ECO:0000256" key="2">
    <source>
        <dbReference type="ARBA" id="ARBA00023043"/>
    </source>
</evidence>
<keyword evidence="5" id="KW-1133">Transmembrane helix</keyword>
<name>A0AAN8RZY2_9PEZI</name>
<feature type="compositionally biased region" description="Acidic residues" evidence="4">
    <location>
        <begin position="472"/>
        <end position="481"/>
    </location>
</feature>
<evidence type="ECO:0000313" key="8">
    <source>
        <dbReference type="Proteomes" id="UP001307849"/>
    </source>
</evidence>
<evidence type="ECO:0000256" key="4">
    <source>
        <dbReference type="SAM" id="MobiDB-lite"/>
    </source>
</evidence>
<protein>
    <recommendedName>
        <fullName evidence="9">Ankyrin repeat protein</fullName>
    </recommendedName>
</protein>
<evidence type="ECO:0000256" key="3">
    <source>
        <dbReference type="PROSITE-ProRule" id="PRU00023"/>
    </source>
</evidence>
<organism evidence="7 8">
    <name type="scientific">Arthrobotrys conoides</name>
    <dbReference type="NCBI Taxonomy" id="74498"/>
    <lineage>
        <taxon>Eukaryota</taxon>
        <taxon>Fungi</taxon>
        <taxon>Dikarya</taxon>
        <taxon>Ascomycota</taxon>
        <taxon>Pezizomycotina</taxon>
        <taxon>Orbiliomycetes</taxon>
        <taxon>Orbiliales</taxon>
        <taxon>Orbiliaceae</taxon>
        <taxon>Arthrobotrys</taxon>
    </lineage>
</organism>
<proteinExistence type="predicted"/>
<feature type="region of interest" description="Disordered" evidence="4">
    <location>
        <begin position="467"/>
        <end position="499"/>
    </location>
</feature>
<keyword evidence="2 3" id="KW-0040">ANK repeat</keyword>
<evidence type="ECO:0008006" key="9">
    <source>
        <dbReference type="Google" id="ProtNLM"/>
    </source>
</evidence>
<evidence type="ECO:0000256" key="5">
    <source>
        <dbReference type="SAM" id="Phobius"/>
    </source>
</evidence>
<dbReference type="SUPFAM" id="SSF48403">
    <property type="entry name" value="Ankyrin repeat"/>
    <property type="match status" value="2"/>
</dbReference>
<feature type="transmembrane region" description="Helical" evidence="5">
    <location>
        <begin position="193"/>
        <end position="216"/>
    </location>
</feature>
<dbReference type="PROSITE" id="PS50088">
    <property type="entry name" value="ANK_REPEAT"/>
    <property type="match status" value="5"/>
</dbReference>
<feature type="signal peptide" evidence="6">
    <location>
        <begin position="1"/>
        <end position="19"/>
    </location>
</feature>
<evidence type="ECO:0000256" key="1">
    <source>
        <dbReference type="ARBA" id="ARBA00022737"/>
    </source>
</evidence>
<dbReference type="PANTHER" id="PTHR24161">
    <property type="entry name" value="ANK_REP_REGION DOMAIN-CONTAINING PROTEIN-RELATED"/>
    <property type="match status" value="1"/>
</dbReference>
<feature type="compositionally biased region" description="Basic and acidic residues" evidence="4">
    <location>
        <begin position="482"/>
        <end position="497"/>
    </location>
</feature>
<dbReference type="Gene3D" id="1.25.40.20">
    <property type="entry name" value="Ankyrin repeat-containing domain"/>
    <property type="match status" value="2"/>
</dbReference>
<evidence type="ECO:0000313" key="7">
    <source>
        <dbReference type="EMBL" id="KAK6515517.1"/>
    </source>
</evidence>
<keyword evidence="6" id="KW-0732">Signal</keyword>
<dbReference type="Pfam" id="PF12796">
    <property type="entry name" value="Ank_2"/>
    <property type="match status" value="3"/>
</dbReference>
<keyword evidence="5" id="KW-0472">Membrane</keyword>
<dbReference type="InterPro" id="IPR002110">
    <property type="entry name" value="Ankyrin_rpt"/>
</dbReference>
<feature type="region of interest" description="Disordered" evidence="4">
    <location>
        <begin position="335"/>
        <end position="359"/>
    </location>
</feature>
<feature type="transmembrane region" description="Helical" evidence="5">
    <location>
        <begin position="149"/>
        <end position="172"/>
    </location>
</feature>
<dbReference type="InterPro" id="IPR036770">
    <property type="entry name" value="Ankyrin_rpt-contain_sf"/>
</dbReference>
<evidence type="ECO:0000256" key="6">
    <source>
        <dbReference type="SAM" id="SignalP"/>
    </source>
</evidence>